<reference evidence="1 2" key="1">
    <citation type="submission" date="2017-02" db="EMBL/GenBank/DDBJ databases">
        <authorList>
            <person name="Peterson S.W."/>
        </authorList>
    </citation>
    <scope>NUCLEOTIDE SEQUENCE [LARGE SCALE GENOMIC DNA]</scope>
    <source>
        <strain evidence="1 2">DSM 24412</strain>
    </source>
</reference>
<organism evidence="1 2">
    <name type="scientific">Alkalitalea saponilacus</name>
    <dbReference type="NCBI Taxonomy" id="889453"/>
    <lineage>
        <taxon>Bacteria</taxon>
        <taxon>Pseudomonadati</taxon>
        <taxon>Bacteroidota</taxon>
        <taxon>Bacteroidia</taxon>
        <taxon>Marinilabiliales</taxon>
        <taxon>Marinilabiliaceae</taxon>
        <taxon>Alkalitalea</taxon>
    </lineage>
</organism>
<evidence type="ECO:0000313" key="2">
    <source>
        <dbReference type="Proteomes" id="UP000191055"/>
    </source>
</evidence>
<dbReference type="STRING" id="889453.SAMN03080601_00128"/>
<gene>
    <name evidence="1" type="ORF">SAMN03080601_00128</name>
</gene>
<dbReference type="AlphaFoldDB" id="A0A1T5A7K6"/>
<evidence type="ECO:0008006" key="3">
    <source>
        <dbReference type="Google" id="ProtNLM"/>
    </source>
</evidence>
<dbReference type="PROSITE" id="PS51257">
    <property type="entry name" value="PROKAR_LIPOPROTEIN"/>
    <property type="match status" value="1"/>
</dbReference>
<dbReference type="EMBL" id="FUYV01000001">
    <property type="protein sequence ID" value="SKB31012.1"/>
    <property type="molecule type" value="Genomic_DNA"/>
</dbReference>
<dbReference type="RefSeq" id="WP_079555924.1">
    <property type="nucleotide sequence ID" value="NZ_CP021904.1"/>
</dbReference>
<accession>A0A1T5A7K6</accession>
<proteinExistence type="predicted"/>
<protein>
    <recommendedName>
        <fullName evidence="3">Rieske domain-containing protein</fullName>
    </recommendedName>
</protein>
<name>A0A1T5A7K6_9BACT</name>
<dbReference type="Proteomes" id="UP000191055">
    <property type="component" value="Unassembled WGS sequence"/>
</dbReference>
<dbReference type="OrthoDB" id="1121472at2"/>
<evidence type="ECO:0000313" key="1">
    <source>
        <dbReference type="EMBL" id="SKB31012.1"/>
    </source>
</evidence>
<keyword evidence="2" id="KW-1185">Reference proteome</keyword>
<dbReference type="KEGG" id="asx:CDL62_06545"/>
<sequence>MIRFIFFLVTVFVFLGCKTEKDPVPNVRFSITIDVGMPDFMDEIFYIPLHYRSGYSDDFGRPGISGLIIFRTGTDFIAYERYCPFSNETRCAVILDETQFYGICPCCDSEFLLNTFEPYPARAPAISGPASDGPGLKSYRTQRSGNLLRVYN</sequence>